<name>A0ABT0G0S5_9ACTN</name>
<dbReference type="PANTHER" id="PTHR34512">
    <property type="entry name" value="CELL SURFACE PROTEIN"/>
    <property type="match status" value="1"/>
</dbReference>
<accession>A0ABT0G0S5</accession>
<dbReference type="Pfam" id="PF13360">
    <property type="entry name" value="PQQ_2"/>
    <property type="match status" value="2"/>
</dbReference>
<evidence type="ECO:0000313" key="2">
    <source>
        <dbReference type="EMBL" id="MCK2218210.1"/>
    </source>
</evidence>
<dbReference type="InterPro" id="IPR002372">
    <property type="entry name" value="PQQ_rpt_dom"/>
</dbReference>
<organism evidence="2 3">
    <name type="scientific">Actinomadura luzonensis</name>
    <dbReference type="NCBI Taxonomy" id="2805427"/>
    <lineage>
        <taxon>Bacteria</taxon>
        <taxon>Bacillati</taxon>
        <taxon>Actinomycetota</taxon>
        <taxon>Actinomycetes</taxon>
        <taxon>Streptosporangiales</taxon>
        <taxon>Thermomonosporaceae</taxon>
        <taxon>Actinomadura</taxon>
    </lineage>
</organism>
<sequence length="435" mass="46489">MTVVVPGFGDEGRSGVYPGGGVTGRPSVAWRAVTGAAVLAAPVLADDMLYAVDVRGALHAFDAMDGTPRWRADGLDEEWDYLGPVFTSAPAVWGDLLFLPDRDYEGCVFVRDRLTGALLRRIKGGAGCCTIAGDVVLLADLNGGVRALDLPELTPRWHSTRWTGLIEADPAVSAAGSAYAALGFEGHHTHSGVVAFDVRSGTGIFEVGDDQDGQCPLRTEILSARNDEDDEDDEGPSDWVLFGQAHPAVAEGLVWMPVRREHSDDGFHPEPWTSAEVVGLDPATGQQRWLFQLDPHRRSEISGAIAVADGRIFFIAVQGGPVRTEAEPTFDAMLYAVDIATAAPAWKIQLPALPVGSPVLADGLIYLAARDGTLATYQALTGRLGWESHLGEEIVGGQYELTEYLGADYAEEGLPVLPANGMIYVRTRTGITALR</sequence>
<protein>
    <submittedName>
        <fullName evidence="2">PQQ-binding-like beta-propeller repeat protein</fullName>
    </submittedName>
</protein>
<dbReference type="EMBL" id="JAKRKC020000002">
    <property type="protein sequence ID" value="MCK2218210.1"/>
    <property type="molecule type" value="Genomic_DNA"/>
</dbReference>
<dbReference type="PANTHER" id="PTHR34512:SF30">
    <property type="entry name" value="OUTER MEMBRANE PROTEIN ASSEMBLY FACTOR BAMB"/>
    <property type="match status" value="1"/>
</dbReference>
<keyword evidence="3" id="KW-1185">Reference proteome</keyword>
<evidence type="ECO:0000259" key="1">
    <source>
        <dbReference type="Pfam" id="PF13360"/>
    </source>
</evidence>
<dbReference type="InterPro" id="IPR011047">
    <property type="entry name" value="Quinoprotein_ADH-like_sf"/>
</dbReference>
<reference evidence="2 3" key="1">
    <citation type="submission" date="2022-04" db="EMBL/GenBank/DDBJ databases">
        <title>Genome draft of Actinomadura sp. ATCC 31491.</title>
        <authorList>
            <person name="Shi X."/>
            <person name="Du Y."/>
        </authorList>
    </citation>
    <scope>NUCLEOTIDE SEQUENCE [LARGE SCALE GENOMIC DNA]</scope>
    <source>
        <strain evidence="2 3">ATCC 31491</strain>
    </source>
</reference>
<feature type="domain" description="Pyrrolo-quinoline quinone repeat" evidence="1">
    <location>
        <begin position="276"/>
        <end position="391"/>
    </location>
</feature>
<dbReference type="Proteomes" id="UP001317259">
    <property type="component" value="Unassembled WGS sequence"/>
</dbReference>
<gene>
    <name evidence="2" type="ORF">MF672_031125</name>
</gene>
<feature type="domain" description="Pyrrolo-quinoline quinone repeat" evidence="1">
    <location>
        <begin position="28"/>
        <end position="119"/>
    </location>
</feature>
<proteinExistence type="predicted"/>
<dbReference type="SUPFAM" id="SSF50998">
    <property type="entry name" value="Quinoprotein alcohol dehydrogenase-like"/>
    <property type="match status" value="1"/>
</dbReference>
<dbReference type="InterPro" id="IPR018391">
    <property type="entry name" value="PQQ_b-propeller_rpt"/>
</dbReference>
<dbReference type="RefSeq" id="WP_242371088.1">
    <property type="nucleotide sequence ID" value="NZ_JAKRKC020000002.1"/>
</dbReference>
<dbReference type="Gene3D" id="2.130.10.10">
    <property type="entry name" value="YVTN repeat-like/Quinoprotein amine dehydrogenase"/>
    <property type="match status" value="2"/>
</dbReference>
<comment type="caution">
    <text evidence="2">The sequence shown here is derived from an EMBL/GenBank/DDBJ whole genome shotgun (WGS) entry which is preliminary data.</text>
</comment>
<dbReference type="InterPro" id="IPR015943">
    <property type="entry name" value="WD40/YVTN_repeat-like_dom_sf"/>
</dbReference>
<evidence type="ECO:0000313" key="3">
    <source>
        <dbReference type="Proteomes" id="UP001317259"/>
    </source>
</evidence>
<dbReference type="SMART" id="SM00564">
    <property type="entry name" value="PQQ"/>
    <property type="match status" value="4"/>
</dbReference>